<proteinExistence type="predicted"/>
<dbReference type="PANTHER" id="PTHR45883">
    <property type="entry name" value="HSC70-INTERACTING PROTEIN"/>
    <property type="match status" value="1"/>
</dbReference>
<name>A0ABR4QNI4_9CEST</name>
<organism evidence="7 8">
    <name type="scientific">Taenia crassiceps</name>
    <dbReference type="NCBI Taxonomy" id="6207"/>
    <lineage>
        <taxon>Eukaryota</taxon>
        <taxon>Metazoa</taxon>
        <taxon>Spiralia</taxon>
        <taxon>Lophotrochozoa</taxon>
        <taxon>Platyhelminthes</taxon>
        <taxon>Cestoda</taxon>
        <taxon>Eucestoda</taxon>
        <taxon>Cyclophyllidea</taxon>
        <taxon>Taeniidae</taxon>
        <taxon>Taenia</taxon>
    </lineage>
</organism>
<dbReference type="InterPro" id="IPR011990">
    <property type="entry name" value="TPR-like_helical_dom_sf"/>
</dbReference>
<dbReference type="Proteomes" id="UP001651158">
    <property type="component" value="Unassembled WGS sequence"/>
</dbReference>
<evidence type="ECO:0000259" key="6">
    <source>
        <dbReference type="Pfam" id="PF17830"/>
    </source>
</evidence>
<feature type="repeat" description="TPR" evidence="3">
    <location>
        <begin position="178"/>
        <end position="211"/>
    </location>
</feature>
<protein>
    <submittedName>
        <fullName evidence="7">Hsc70-interacting protein</fullName>
    </submittedName>
</protein>
<dbReference type="Gene3D" id="1.10.260.100">
    <property type="match status" value="1"/>
</dbReference>
<dbReference type="Pfam" id="PF00515">
    <property type="entry name" value="TPR_1"/>
    <property type="match status" value="1"/>
</dbReference>
<feature type="domain" description="STI1/HOP DP" evidence="6">
    <location>
        <begin position="309"/>
        <end position="360"/>
    </location>
</feature>
<evidence type="ECO:0000313" key="8">
    <source>
        <dbReference type="Proteomes" id="UP001651158"/>
    </source>
</evidence>
<accession>A0ABR4QNI4</accession>
<gene>
    <name evidence="7" type="ORF">TcWFU_001365</name>
</gene>
<evidence type="ECO:0000256" key="4">
    <source>
        <dbReference type="SAM" id="Coils"/>
    </source>
</evidence>
<evidence type="ECO:0000256" key="3">
    <source>
        <dbReference type="PROSITE-ProRule" id="PRU00339"/>
    </source>
</evidence>
<keyword evidence="2 3" id="KW-0802">TPR repeat</keyword>
<evidence type="ECO:0000256" key="2">
    <source>
        <dbReference type="ARBA" id="ARBA00022803"/>
    </source>
</evidence>
<feature type="region of interest" description="Disordered" evidence="5">
    <location>
        <begin position="74"/>
        <end position="115"/>
    </location>
</feature>
<dbReference type="InterPro" id="IPR019734">
    <property type="entry name" value="TPR_rpt"/>
</dbReference>
<dbReference type="PROSITE" id="PS50005">
    <property type="entry name" value="TPR"/>
    <property type="match status" value="1"/>
</dbReference>
<dbReference type="SMART" id="SM00028">
    <property type="entry name" value="TPR"/>
    <property type="match status" value="3"/>
</dbReference>
<feature type="region of interest" description="Disordered" evidence="5">
    <location>
        <begin position="364"/>
        <end position="390"/>
    </location>
</feature>
<dbReference type="SUPFAM" id="SSF48452">
    <property type="entry name" value="TPR-like"/>
    <property type="match status" value="1"/>
</dbReference>
<keyword evidence="4" id="KW-0175">Coiled coil</keyword>
<evidence type="ECO:0000256" key="1">
    <source>
        <dbReference type="ARBA" id="ARBA00022737"/>
    </source>
</evidence>
<keyword evidence="8" id="KW-1185">Reference proteome</keyword>
<sequence length="390" mass="43117">MQSNPPQYSTPKHLHRISKSVASTQLCRIFPILCYPYACLWKTLIALTIKRKTVASVLVRMLPPQLLRDAESLGAQIPPPKAPHDFSQQQQKASAEESEPSEGPESEESELEFDTSGVIEEECDEPQPMGDDTAEVTEEMIEKADGKRSEAQAKFSDGDFEGAVALFTESILANPLVAVSFARRAACYFKLKKPASAIRDCDKAISLNPDSAAAYKWRGFANKALGHWEEAYMDLQTSLKLDYSEDVYDAMKAIEPNYQRIHAHKLKWMRKREEREFKELKKAQAARQKAYEEAKRHAQTAEEMPSGLQDAFSKILSDPELVAAMQDPELQAAFAQGMTNPGAFNAAASNPKFANLLKKMGKKMGVSEDAQATAAPGGPQTKPAGDDDLD</sequence>
<dbReference type="Gene3D" id="1.25.40.10">
    <property type="entry name" value="Tetratricopeptide repeat domain"/>
    <property type="match status" value="1"/>
</dbReference>
<keyword evidence="1" id="KW-0677">Repeat</keyword>
<dbReference type="PANTHER" id="PTHR45883:SF2">
    <property type="entry name" value="HSC70-INTERACTING PROTEIN"/>
    <property type="match status" value="1"/>
</dbReference>
<reference evidence="7 8" key="1">
    <citation type="journal article" date="2022" name="Front. Cell. Infect. Microbiol.">
        <title>The Genomes of Two Strains of Taenia crassiceps the Animal Model for the Study of Human Cysticercosis.</title>
        <authorList>
            <person name="Bobes R.J."/>
            <person name="Estrada K."/>
            <person name="Rios-Valencia D.G."/>
            <person name="Calderon-Gallegos A."/>
            <person name="de la Torre P."/>
            <person name="Carrero J.C."/>
            <person name="Sanchez-Flores A."/>
            <person name="Laclette J.P."/>
        </authorList>
    </citation>
    <scope>NUCLEOTIDE SEQUENCE [LARGE SCALE GENOMIC DNA]</scope>
    <source>
        <strain evidence="7">WFUcys</strain>
    </source>
</reference>
<comment type="caution">
    <text evidence="7">The sequence shown here is derived from an EMBL/GenBank/DDBJ whole genome shotgun (WGS) entry which is preliminary data.</text>
</comment>
<feature type="compositionally biased region" description="Acidic residues" evidence="5">
    <location>
        <begin position="96"/>
        <end position="115"/>
    </location>
</feature>
<evidence type="ECO:0000256" key="5">
    <source>
        <dbReference type="SAM" id="MobiDB-lite"/>
    </source>
</evidence>
<feature type="coiled-coil region" evidence="4">
    <location>
        <begin position="263"/>
        <end position="300"/>
    </location>
</feature>
<dbReference type="InterPro" id="IPR041243">
    <property type="entry name" value="STI1/HOP_DP"/>
</dbReference>
<dbReference type="Pfam" id="PF17830">
    <property type="entry name" value="STI1-HOP_DP"/>
    <property type="match status" value="1"/>
</dbReference>
<evidence type="ECO:0000313" key="7">
    <source>
        <dbReference type="EMBL" id="KAL5111363.1"/>
    </source>
</evidence>
<dbReference type="EMBL" id="JAKROA010000001">
    <property type="protein sequence ID" value="KAL5111363.1"/>
    <property type="molecule type" value="Genomic_DNA"/>
</dbReference>